<feature type="region of interest" description="Disordered" evidence="1">
    <location>
        <begin position="88"/>
        <end position="128"/>
    </location>
</feature>
<dbReference type="EnsemblPlants" id="MELO3C034946.2.1">
    <property type="protein sequence ID" value="MELO3C034946.2.1"/>
    <property type="gene ID" value="MELO3C034946.2"/>
</dbReference>
<dbReference type="Gramene" id="MELO3C034946.2.1">
    <property type="protein sequence ID" value="MELO3C034946.2.1"/>
    <property type="gene ID" value="MELO3C034946.2"/>
</dbReference>
<evidence type="ECO:0000313" key="2">
    <source>
        <dbReference type="EnsemblPlants" id="MELO3C034946.2.1"/>
    </source>
</evidence>
<proteinExistence type="predicted"/>
<accession>A0A9I9EK27</accession>
<evidence type="ECO:0000256" key="1">
    <source>
        <dbReference type="SAM" id="MobiDB-lite"/>
    </source>
</evidence>
<organism evidence="2">
    <name type="scientific">Cucumis melo</name>
    <name type="common">Muskmelon</name>
    <dbReference type="NCBI Taxonomy" id="3656"/>
    <lineage>
        <taxon>Eukaryota</taxon>
        <taxon>Viridiplantae</taxon>
        <taxon>Streptophyta</taxon>
        <taxon>Embryophyta</taxon>
        <taxon>Tracheophyta</taxon>
        <taxon>Spermatophyta</taxon>
        <taxon>Magnoliopsida</taxon>
        <taxon>eudicotyledons</taxon>
        <taxon>Gunneridae</taxon>
        <taxon>Pentapetalae</taxon>
        <taxon>rosids</taxon>
        <taxon>fabids</taxon>
        <taxon>Cucurbitales</taxon>
        <taxon>Cucurbitaceae</taxon>
        <taxon>Benincaseae</taxon>
        <taxon>Cucumis</taxon>
    </lineage>
</organism>
<dbReference type="AlphaFoldDB" id="A0A9I9EK27"/>
<name>A0A9I9EK27_CUCME</name>
<protein>
    <submittedName>
        <fullName evidence="2">Uncharacterized protein</fullName>
    </submittedName>
</protein>
<feature type="compositionally biased region" description="Low complexity" evidence="1">
    <location>
        <begin position="105"/>
        <end position="116"/>
    </location>
</feature>
<reference evidence="2" key="1">
    <citation type="submission" date="2023-03" db="UniProtKB">
        <authorList>
            <consortium name="EnsemblPlants"/>
        </authorList>
    </citation>
    <scope>IDENTIFICATION</scope>
</reference>
<sequence>MEAFFPLVTMVSLQPIGSQSRNIAPTLNLHSSSLHEADRRTRHLCPFAAAAVLPSRRRPVPNPREASFAAGLAFTTFSFQFRRRPPSPNLHLPSYPANDTAPPLSSSDQASTTASTCQPCSPLRPSRSQATAGVSAFSVRRELQRRWALIRPQPSRLHLPLQAARVPLEEQRLNLGVHVVFGVWFKPLLFGGEKAMECHELSITWAMTVF</sequence>